<organism evidence="14 15">
    <name type="scientific">Pseudogemmobacter humi</name>
    <dbReference type="NCBI Taxonomy" id="2483812"/>
    <lineage>
        <taxon>Bacteria</taxon>
        <taxon>Pseudomonadati</taxon>
        <taxon>Pseudomonadota</taxon>
        <taxon>Alphaproteobacteria</taxon>
        <taxon>Rhodobacterales</taxon>
        <taxon>Paracoccaceae</taxon>
        <taxon>Pseudogemmobacter</taxon>
    </lineage>
</organism>
<dbReference type="AlphaFoldDB" id="A0A3P5XHU4"/>
<evidence type="ECO:0000256" key="2">
    <source>
        <dbReference type="ARBA" id="ARBA00004141"/>
    </source>
</evidence>
<dbReference type="GO" id="GO:0120547">
    <property type="term" value="F:heme A synthase activity"/>
    <property type="evidence" value="ECO:0007669"/>
    <property type="project" value="UniProtKB-EC"/>
</dbReference>
<evidence type="ECO:0000256" key="8">
    <source>
        <dbReference type="ARBA" id="ARBA00023004"/>
    </source>
</evidence>
<evidence type="ECO:0000313" key="15">
    <source>
        <dbReference type="Proteomes" id="UP000277498"/>
    </source>
</evidence>
<feature type="transmembrane region" description="Helical" evidence="13">
    <location>
        <begin position="151"/>
        <end position="169"/>
    </location>
</feature>
<dbReference type="InterPro" id="IPR003780">
    <property type="entry name" value="COX15/CtaA_fam"/>
</dbReference>
<comment type="cofactor">
    <cofactor evidence="1 13">
        <name>heme b</name>
        <dbReference type="ChEBI" id="CHEBI:60344"/>
    </cofactor>
</comment>
<keyword evidence="3 13" id="KW-1003">Cell membrane</keyword>
<gene>
    <name evidence="13 14" type="primary">ctaA</name>
    <name evidence="14" type="ORF">XINFAN_02066</name>
</gene>
<protein>
    <recommendedName>
        <fullName evidence="13">Heme A synthase</fullName>
        <shortName evidence="13">HAS</shortName>
        <ecNumber evidence="13">1.17.99.9</ecNumber>
    </recommendedName>
    <alternativeName>
        <fullName evidence="13">Cytochrome aa3-controlling protein</fullName>
    </alternativeName>
</protein>
<sequence length="388" mass="42671">MAGKRSIFEEVAAEPQKPQTVGGMIDTGARGARSAIRLWLILLFLLVVAMIVVGGLTRLTGSGLSITEWRPVTGAIPPMDAAHWAAEFEKYRLTPQYQLANAGMTLEEFKFIYWWEWGHRQLGRLVGLIWAAGFLWFWARKSIPSGWTGRLLLVGALGGLQGVIGWWMVASGLTGQMVAVASYRLATHLGLAFVILGFLGWYVLLLGRTEAELMTARRGREAKLFSLSTGLMHFAFLQILLGALVAGIDAGRAFPTWPLMGEGFFPPDAFYATDMQGNVLPVWHAFFENPGLVQFMHRMAGYLLFAFGVVVWLKGRRSAHGRTRFAFNMVMAVLVGQVALGIAAVLTAAHLHVAITHQIGAVILWVMILRARYLSQYPVAGSIRKGTA</sequence>
<dbReference type="RefSeq" id="WP_124086674.1">
    <property type="nucleotide sequence ID" value="NZ_UXAW01000067.1"/>
</dbReference>
<evidence type="ECO:0000313" key="14">
    <source>
        <dbReference type="EMBL" id="VDC28290.1"/>
    </source>
</evidence>
<evidence type="ECO:0000256" key="6">
    <source>
        <dbReference type="ARBA" id="ARBA00022989"/>
    </source>
</evidence>
<comment type="similarity">
    <text evidence="13">Belongs to the COX15/CtaA family. Type 2 subfamily.</text>
</comment>
<feature type="transmembrane region" description="Helical" evidence="13">
    <location>
        <begin position="38"/>
        <end position="57"/>
    </location>
</feature>
<evidence type="ECO:0000256" key="9">
    <source>
        <dbReference type="ARBA" id="ARBA00023133"/>
    </source>
</evidence>
<comment type="catalytic activity">
    <reaction evidence="12">
        <text>Fe(II)-heme o + 2 A + H2O = Fe(II)-heme a + 2 AH2</text>
        <dbReference type="Rhea" id="RHEA:63388"/>
        <dbReference type="ChEBI" id="CHEBI:13193"/>
        <dbReference type="ChEBI" id="CHEBI:15377"/>
        <dbReference type="ChEBI" id="CHEBI:17499"/>
        <dbReference type="ChEBI" id="CHEBI:60530"/>
        <dbReference type="ChEBI" id="CHEBI:61715"/>
        <dbReference type="EC" id="1.17.99.9"/>
    </reaction>
    <physiologicalReaction direction="left-to-right" evidence="12">
        <dbReference type="Rhea" id="RHEA:63389"/>
    </physiologicalReaction>
</comment>
<dbReference type="InterPro" id="IPR054616">
    <property type="entry name" value="HemA_synt_rhodobact"/>
</dbReference>
<name>A0A3P5XHU4_9RHOB</name>
<keyword evidence="4 13" id="KW-0812">Transmembrane</keyword>
<evidence type="ECO:0000256" key="13">
    <source>
        <dbReference type="HAMAP-Rule" id="MF_01665"/>
    </source>
</evidence>
<dbReference type="Proteomes" id="UP000277498">
    <property type="component" value="Unassembled WGS sequence"/>
</dbReference>
<evidence type="ECO:0000256" key="7">
    <source>
        <dbReference type="ARBA" id="ARBA00023002"/>
    </source>
</evidence>
<comment type="function">
    <text evidence="13">Catalyzes the conversion of heme O to heme A by two successive hydroxylations of the methyl group at C8. The first hydroxylation forms heme I, the second hydroxylation results in an unstable dihydroxymethyl group, which spontaneously dehydrates, resulting in the formyl group of heme A.</text>
</comment>
<dbReference type="PANTHER" id="PTHR23289">
    <property type="entry name" value="CYTOCHROME C OXIDASE ASSEMBLY PROTEIN COX15"/>
    <property type="match status" value="1"/>
</dbReference>
<evidence type="ECO:0000256" key="3">
    <source>
        <dbReference type="ARBA" id="ARBA00022475"/>
    </source>
</evidence>
<comment type="subunit">
    <text evidence="13">Interacts with CtaB.</text>
</comment>
<proteinExistence type="inferred from homology"/>
<feature type="transmembrane region" description="Helical" evidence="13">
    <location>
        <begin position="325"/>
        <end position="349"/>
    </location>
</feature>
<feature type="binding site" description="axial binding residue" evidence="13">
    <location>
        <position position="357"/>
    </location>
    <ligand>
        <name>heme</name>
        <dbReference type="ChEBI" id="CHEBI:30413"/>
    </ligand>
    <ligandPart>
        <name>Fe</name>
        <dbReference type="ChEBI" id="CHEBI:18248"/>
    </ligandPart>
</feature>
<keyword evidence="6 13" id="KW-1133">Transmembrane helix</keyword>
<keyword evidence="9 13" id="KW-0350">Heme biosynthesis</keyword>
<dbReference type="EC" id="1.17.99.9" evidence="13"/>
<feature type="transmembrane region" description="Helical" evidence="13">
    <location>
        <begin position="295"/>
        <end position="313"/>
    </location>
</feature>
<dbReference type="GO" id="GO:0006784">
    <property type="term" value="P:heme A biosynthetic process"/>
    <property type="evidence" value="ECO:0007669"/>
    <property type="project" value="UniProtKB-UniRule"/>
</dbReference>
<evidence type="ECO:0000256" key="12">
    <source>
        <dbReference type="ARBA" id="ARBA00048044"/>
    </source>
</evidence>
<dbReference type="GO" id="GO:0016653">
    <property type="term" value="F:oxidoreductase activity, acting on NAD(P)H, heme protein as acceptor"/>
    <property type="evidence" value="ECO:0007669"/>
    <property type="project" value="TreeGrafter"/>
</dbReference>
<feature type="transmembrane region" description="Helical" evidence="13">
    <location>
        <begin position="122"/>
        <end position="139"/>
    </location>
</feature>
<accession>A0A3P5XHU4</accession>
<evidence type="ECO:0000256" key="4">
    <source>
        <dbReference type="ARBA" id="ARBA00022692"/>
    </source>
</evidence>
<dbReference type="NCBIfam" id="NF045570">
    <property type="entry name" value="HemSynCtaAAlphapr"/>
    <property type="match status" value="1"/>
</dbReference>
<keyword evidence="10 13" id="KW-0472">Membrane</keyword>
<dbReference type="InterPro" id="IPR023754">
    <property type="entry name" value="HemeA_Synthase_type2"/>
</dbReference>
<feature type="binding site" description="axial binding residue" evidence="13">
    <location>
        <position position="297"/>
    </location>
    <ligand>
        <name>heme</name>
        <dbReference type="ChEBI" id="CHEBI:30413"/>
    </ligand>
    <ligandPart>
        <name>Fe</name>
        <dbReference type="ChEBI" id="CHEBI:18248"/>
    </ligandPart>
</feature>
<reference evidence="14 15" key="1">
    <citation type="submission" date="2018-11" db="EMBL/GenBank/DDBJ databases">
        <authorList>
            <person name="Criscuolo A."/>
        </authorList>
    </citation>
    <scope>NUCLEOTIDE SEQUENCE [LARGE SCALE GENOMIC DNA]</scope>
    <source>
        <strain evidence="14">ACIP111625</strain>
    </source>
</reference>
<dbReference type="Pfam" id="PF02628">
    <property type="entry name" value="COX15-CtaA"/>
    <property type="match status" value="1"/>
</dbReference>
<feature type="transmembrane region" description="Helical" evidence="13">
    <location>
        <begin position="355"/>
        <end position="375"/>
    </location>
</feature>
<dbReference type="EMBL" id="UXAW01000067">
    <property type="protein sequence ID" value="VDC28290.1"/>
    <property type="molecule type" value="Genomic_DNA"/>
</dbReference>
<comment type="pathway">
    <text evidence="11 13">Porphyrin-containing compound metabolism; heme A biosynthesis; heme A from heme O: step 1/1.</text>
</comment>
<evidence type="ECO:0000256" key="11">
    <source>
        <dbReference type="ARBA" id="ARBA00044501"/>
    </source>
</evidence>
<dbReference type="OrthoDB" id="9793156at2"/>
<keyword evidence="5 13" id="KW-0479">Metal-binding</keyword>
<dbReference type="HAMAP" id="MF_01665">
    <property type="entry name" value="HemeA_synth_type2"/>
    <property type="match status" value="1"/>
</dbReference>
<feature type="transmembrane region" description="Helical" evidence="13">
    <location>
        <begin position="181"/>
        <end position="204"/>
    </location>
</feature>
<evidence type="ECO:0000256" key="5">
    <source>
        <dbReference type="ARBA" id="ARBA00022723"/>
    </source>
</evidence>
<feature type="transmembrane region" description="Helical" evidence="13">
    <location>
        <begin position="224"/>
        <end position="248"/>
    </location>
</feature>
<dbReference type="GO" id="GO:0005886">
    <property type="term" value="C:plasma membrane"/>
    <property type="evidence" value="ECO:0007669"/>
    <property type="project" value="UniProtKB-SubCell"/>
</dbReference>
<evidence type="ECO:0000256" key="1">
    <source>
        <dbReference type="ARBA" id="ARBA00001970"/>
    </source>
</evidence>
<evidence type="ECO:0000256" key="10">
    <source>
        <dbReference type="ARBA" id="ARBA00023136"/>
    </source>
</evidence>
<keyword evidence="15" id="KW-1185">Reference proteome</keyword>
<comment type="subcellular location">
    <subcellularLocation>
        <location evidence="13">Cell membrane</location>
        <topology evidence="13">Multi-pass membrane protein</topology>
    </subcellularLocation>
    <subcellularLocation>
        <location evidence="2">Membrane</location>
        <topology evidence="2">Multi-pass membrane protein</topology>
    </subcellularLocation>
</comment>
<keyword evidence="8 13" id="KW-0408">Iron</keyword>
<dbReference type="UniPathway" id="UPA00269">
    <property type="reaction ID" value="UER00713"/>
</dbReference>
<dbReference type="GO" id="GO:0046872">
    <property type="term" value="F:metal ion binding"/>
    <property type="evidence" value="ECO:0007669"/>
    <property type="project" value="UniProtKB-KW"/>
</dbReference>
<keyword evidence="7 13" id="KW-0560">Oxidoreductase</keyword>
<dbReference type="PANTHER" id="PTHR23289:SF2">
    <property type="entry name" value="CYTOCHROME C OXIDASE ASSEMBLY PROTEIN COX15 HOMOLOG"/>
    <property type="match status" value="1"/>
</dbReference>